<protein>
    <recommendedName>
        <fullName evidence="4">Glycosyltransferase RgtA/B/C/D-like domain-containing protein</fullName>
    </recommendedName>
</protein>
<proteinExistence type="predicted"/>
<sequence>MIEQKTNYQKFLITATLACLIFYLPLILQNDYYRDDYFRIIDRYPGWTPFGRPFADIFAYFISADWQWLPDSSPFFLIISLCLVVFSTCYALKYREIPFNTLTAILLITFIFNPFFLSSLLYRFDCLIMSAGLACSLFGWAYFKTSKLRAVFFNFLAMGFYQSFINVFIILIIIETSYYIYKGDRLRTIFTFLFKGMIISFISMLLYYVIMKLFIIKDAETKATLIFFAKNNILSHYSIMLENVYSRYFGFLSTTGKFIYGLIFIIGLIEIQLRFYKDTHFSHALIRAALLSFGLILLLPLSLGMLYGIVGNERISPRMMAAAIFFSVALLFLLMRFLTRLQQTKAFDDIREVASTKLTWFCVSIALLYPLVFSYIINNAIRNQNIHDRYVVEQLANALENYPAEKSSYILGSFNTAPFVSDISEKMHLISHLLPRNADWTLWLRLKEYGFNNVIWAERHINVYKTVKYLCDENIQPEISRRFFKIYPLNNKLFIWLGKQPLCKSEYLSHL</sequence>
<dbReference type="PATRIC" id="fig|1094558.3.peg.1354"/>
<evidence type="ECO:0000313" key="3">
    <source>
        <dbReference type="Proteomes" id="UP000008952"/>
    </source>
</evidence>
<name>J0QZM9_9HYPH</name>
<dbReference type="OrthoDB" id="1317478at2"/>
<gene>
    <name evidence="2" type="ORF">ME5_01255</name>
</gene>
<dbReference type="HOGENOM" id="CLU_031280_2_0_5"/>
<evidence type="ECO:0000313" key="2">
    <source>
        <dbReference type="EMBL" id="EJF88704.1"/>
    </source>
</evidence>
<feature type="transmembrane region" description="Helical" evidence="1">
    <location>
        <begin position="259"/>
        <end position="276"/>
    </location>
</feature>
<accession>J0QZM9</accession>
<feature type="transmembrane region" description="Helical" evidence="1">
    <location>
        <begin position="75"/>
        <end position="92"/>
    </location>
</feature>
<keyword evidence="1" id="KW-0812">Transmembrane</keyword>
<keyword evidence="1" id="KW-0472">Membrane</keyword>
<feature type="transmembrane region" description="Helical" evidence="1">
    <location>
        <begin position="319"/>
        <end position="338"/>
    </location>
</feature>
<evidence type="ECO:0000256" key="1">
    <source>
        <dbReference type="SAM" id="Phobius"/>
    </source>
</evidence>
<dbReference type="Pfam" id="PF14264">
    <property type="entry name" value="Glucos_trans_II"/>
    <property type="match status" value="1"/>
</dbReference>
<feature type="transmembrane region" description="Helical" evidence="1">
    <location>
        <begin position="12"/>
        <end position="28"/>
    </location>
</feature>
<dbReference type="InterPro" id="IPR025686">
    <property type="entry name" value="Glucos_trans_II"/>
</dbReference>
<keyword evidence="1" id="KW-1133">Transmembrane helix</keyword>
<dbReference type="AlphaFoldDB" id="J0QZM9"/>
<reference evidence="2 3" key="1">
    <citation type="submission" date="2012-03" db="EMBL/GenBank/DDBJ databases">
        <title>The Genome Sequence of Bartonella tamiae Th239.</title>
        <authorList>
            <consortium name="The Broad Institute Genome Sequencing Platform"/>
            <consortium name="The Broad Institute Genome Sequencing Center for Infectious Disease"/>
            <person name="Feldgarden M."/>
            <person name="Kirby J."/>
            <person name="Kosoy M."/>
            <person name="Birtles R."/>
            <person name="Probert W.S."/>
            <person name="Chiaraviglio L."/>
            <person name="Young S.K."/>
            <person name="Zeng Q."/>
            <person name="Gargeya S."/>
            <person name="Fitzgerald M."/>
            <person name="Haas B."/>
            <person name="Abouelleil A."/>
            <person name="Alvarado L."/>
            <person name="Arachchi H.M."/>
            <person name="Berlin A."/>
            <person name="Chapman S.B."/>
            <person name="Gearin G."/>
            <person name="Goldberg J."/>
            <person name="Griggs A."/>
            <person name="Gujja S."/>
            <person name="Hansen M."/>
            <person name="Heiman D."/>
            <person name="Howarth C."/>
            <person name="Larimer J."/>
            <person name="Lui A."/>
            <person name="MacDonald P.J.P."/>
            <person name="McCowen C."/>
            <person name="Montmayeur A."/>
            <person name="Murphy C."/>
            <person name="Neiman D."/>
            <person name="Pearson M."/>
            <person name="Priest M."/>
            <person name="Roberts A."/>
            <person name="Saif S."/>
            <person name="Shea T."/>
            <person name="Sisk P."/>
            <person name="Stolte C."/>
            <person name="Sykes S."/>
            <person name="Wortman J."/>
            <person name="Nusbaum C."/>
            <person name="Birren B."/>
        </authorList>
    </citation>
    <scope>NUCLEOTIDE SEQUENCE [LARGE SCALE GENOMIC DNA]</scope>
    <source>
        <strain evidence="2 3">Th239</strain>
    </source>
</reference>
<comment type="caution">
    <text evidence="2">The sequence shown here is derived from an EMBL/GenBank/DDBJ whole genome shotgun (WGS) entry which is preliminary data.</text>
</comment>
<feature type="transmembrane region" description="Helical" evidence="1">
    <location>
        <begin position="358"/>
        <end position="377"/>
    </location>
</feature>
<dbReference type="STRING" id="1094558.ME5_01255"/>
<dbReference type="eggNOG" id="ENOG5032NM5">
    <property type="taxonomic scope" value="Bacteria"/>
</dbReference>
<dbReference type="EMBL" id="AIMB01000008">
    <property type="protein sequence ID" value="EJF88704.1"/>
    <property type="molecule type" value="Genomic_DNA"/>
</dbReference>
<keyword evidence="3" id="KW-1185">Reference proteome</keyword>
<feature type="transmembrane region" description="Helical" evidence="1">
    <location>
        <begin position="150"/>
        <end position="174"/>
    </location>
</feature>
<evidence type="ECO:0008006" key="4">
    <source>
        <dbReference type="Google" id="ProtNLM"/>
    </source>
</evidence>
<organism evidence="2 3">
    <name type="scientific">Bartonella tamiae Th239</name>
    <dbReference type="NCBI Taxonomy" id="1094558"/>
    <lineage>
        <taxon>Bacteria</taxon>
        <taxon>Pseudomonadati</taxon>
        <taxon>Pseudomonadota</taxon>
        <taxon>Alphaproteobacteria</taxon>
        <taxon>Hyphomicrobiales</taxon>
        <taxon>Bartonellaceae</taxon>
        <taxon>Bartonella</taxon>
    </lineage>
</organism>
<feature type="transmembrane region" description="Helical" evidence="1">
    <location>
        <begin position="99"/>
        <end position="116"/>
    </location>
</feature>
<feature type="transmembrane region" description="Helical" evidence="1">
    <location>
        <begin position="186"/>
        <end position="210"/>
    </location>
</feature>
<dbReference type="RefSeq" id="WP_008039473.1">
    <property type="nucleotide sequence ID" value="NZ_JH725147.1"/>
</dbReference>
<feature type="transmembrane region" description="Helical" evidence="1">
    <location>
        <begin position="122"/>
        <end position="143"/>
    </location>
</feature>
<dbReference type="Proteomes" id="UP000008952">
    <property type="component" value="Unassembled WGS sequence"/>
</dbReference>
<feature type="transmembrane region" description="Helical" evidence="1">
    <location>
        <begin position="288"/>
        <end position="307"/>
    </location>
</feature>